<evidence type="ECO:0000313" key="1">
    <source>
        <dbReference type="EMBL" id="GAA2734952.1"/>
    </source>
</evidence>
<gene>
    <name evidence="1" type="ORF">GCM10010439_58530</name>
</gene>
<organism evidence="1 2">
    <name type="scientific">Actinocorallia aurantiaca</name>
    <dbReference type="NCBI Taxonomy" id="46204"/>
    <lineage>
        <taxon>Bacteria</taxon>
        <taxon>Bacillati</taxon>
        <taxon>Actinomycetota</taxon>
        <taxon>Actinomycetes</taxon>
        <taxon>Streptosporangiales</taxon>
        <taxon>Thermomonosporaceae</taxon>
        <taxon>Actinocorallia</taxon>
    </lineage>
</organism>
<protein>
    <submittedName>
        <fullName evidence="1">Uncharacterized protein</fullName>
    </submittedName>
</protein>
<comment type="caution">
    <text evidence="1">The sequence shown here is derived from an EMBL/GenBank/DDBJ whole genome shotgun (WGS) entry which is preliminary data.</text>
</comment>
<keyword evidence="2" id="KW-1185">Reference proteome</keyword>
<dbReference type="EMBL" id="BAAATZ010000029">
    <property type="protein sequence ID" value="GAA2734952.1"/>
    <property type="molecule type" value="Genomic_DNA"/>
</dbReference>
<reference evidence="2" key="1">
    <citation type="journal article" date="2019" name="Int. J. Syst. Evol. Microbiol.">
        <title>The Global Catalogue of Microorganisms (GCM) 10K type strain sequencing project: providing services to taxonomists for standard genome sequencing and annotation.</title>
        <authorList>
            <consortium name="The Broad Institute Genomics Platform"/>
            <consortium name="The Broad Institute Genome Sequencing Center for Infectious Disease"/>
            <person name="Wu L."/>
            <person name="Ma J."/>
        </authorList>
    </citation>
    <scope>NUCLEOTIDE SEQUENCE [LARGE SCALE GENOMIC DNA]</scope>
    <source>
        <strain evidence="2">JCM 8201</strain>
    </source>
</reference>
<proteinExistence type="predicted"/>
<dbReference type="Proteomes" id="UP001501842">
    <property type="component" value="Unassembled WGS sequence"/>
</dbReference>
<accession>A0ABP6H0V0</accession>
<name>A0ABP6H0V0_9ACTN</name>
<sequence>MHAEQDLLGQHAQAWLRLCLTMTVRLPGQQVELHDMPCRSTNGSVDKDITLEP</sequence>
<evidence type="ECO:0000313" key="2">
    <source>
        <dbReference type="Proteomes" id="UP001501842"/>
    </source>
</evidence>